<accession>A0A1I0VBW9</accession>
<dbReference type="EMBL" id="FOKA01000001">
    <property type="protein sequence ID" value="SFA73547.1"/>
    <property type="molecule type" value="Genomic_DNA"/>
</dbReference>
<gene>
    <name evidence="1" type="ORF">SAMN05421867_101290</name>
</gene>
<proteinExistence type="predicted"/>
<dbReference type="STRING" id="988821.SAMN05421867_101290"/>
<keyword evidence="2" id="KW-1185">Reference proteome</keyword>
<dbReference type="RefSeq" id="WP_090030035.1">
    <property type="nucleotide sequence ID" value="NZ_BONM01000013.1"/>
</dbReference>
<dbReference type="OrthoDB" id="184858at2"/>
<evidence type="ECO:0000313" key="2">
    <source>
        <dbReference type="Proteomes" id="UP000199012"/>
    </source>
</evidence>
<dbReference type="Gene3D" id="3.40.50.1820">
    <property type="entry name" value="alpha/beta hydrolase"/>
    <property type="match status" value="1"/>
</dbReference>
<evidence type="ECO:0000313" key="1">
    <source>
        <dbReference type="EMBL" id="SFA73547.1"/>
    </source>
</evidence>
<protein>
    <submittedName>
        <fullName evidence="1">Uncharacterized protein</fullName>
    </submittedName>
</protein>
<sequence>MAHADTPWLTVDADGFARFTIPVDEVREAVGEDVSQIVAEGNFGPSANWAEFGLTLRGDTATGVLGPLEPGAYYYQITADDHLTVKDPTNPTSVASEPEWSTFLVAGEGAELLADAPEGARGEVVELSYDSSVAREERRALAWTPPGYDPDRAEPYPVLYLQHGGGQS</sequence>
<dbReference type="Proteomes" id="UP000199012">
    <property type="component" value="Unassembled WGS sequence"/>
</dbReference>
<organism evidence="1 2">
    <name type="scientific">Cellulomonas marina</name>
    <dbReference type="NCBI Taxonomy" id="988821"/>
    <lineage>
        <taxon>Bacteria</taxon>
        <taxon>Bacillati</taxon>
        <taxon>Actinomycetota</taxon>
        <taxon>Actinomycetes</taxon>
        <taxon>Micrococcales</taxon>
        <taxon>Cellulomonadaceae</taxon>
        <taxon>Cellulomonas</taxon>
    </lineage>
</organism>
<dbReference type="AlphaFoldDB" id="A0A1I0VBW9"/>
<dbReference type="SUPFAM" id="SSF53474">
    <property type="entry name" value="alpha/beta-Hydrolases"/>
    <property type="match status" value="1"/>
</dbReference>
<name>A0A1I0VBW9_9CELL</name>
<dbReference type="InterPro" id="IPR029058">
    <property type="entry name" value="AB_hydrolase_fold"/>
</dbReference>
<reference evidence="1 2" key="1">
    <citation type="submission" date="2016-10" db="EMBL/GenBank/DDBJ databases">
        <authorList>
            <person name="de Groot N.N."/>
        </authorList>
    </citation>
    <scope>NUCLEOTIDE SEQUENCE [LARGE SCALE GENOMIC DNA]</scope>
    <source>
        <strain evidence="1 2">CGMCC 4.6945</strain>
    </source>
</reference>